<reference evidence="6 7" key="1">
    <citation type="submission" date="2020-08" db="EMBL/GenBank/DDBJ databases">
        <title>Genomic Encyclopedia of Type Strains, Phase III (KMG-III): the genomes of soil and plant-associated and newly described type strains.</title>
        <authorList>
            <person name="Whitman W."/>
        </authorList>
    </citation>
    <scope>NUCLEOTIDE SEQUENCE [LARGE SCALE GENOMIC DNA]</scope>
    <source>
        <strain evidence="6 7">CECT 5862</strain>
    </source>
</reference>
<feature type="transmembrane region" description="Helical" evidence="5">
    <location>
        <begin position="73"/>
        <end position="91"/>
    </location>
</feature>
<dbReference type="Pfam" id="PF13564">
    <property type="entry name" value="DoxX_2"/>
    <property type="match status" value="1"/>
</dbReference>
<feature type="transmembrane region" description="Helical" evidence="5">
    <location>
        <begin position="50"/>
        <end position="68"/>
    </location>
</feature>
<keyword evidence="4 5" id="KW-0472">Membrane</keyword>
<dbReference type="AlphaFoldDB" id="A0A7W5AW22"/>
<evidence type="ECO:0008006" key="8">
    <source>
        <dbReference type="Google" id="ProtNLM"/>
    </source>
</evidence>
<evidence type="ECO:0000256" key="1">
    <source>
        <dbReference type="ARBA" id="ARBA00004141"/>
    </source>
</evidence>
<evidence type="ECO:0000313" key="7">
    <source>
        <dbReference type="Proteomes" id="UP000570361"/>
    </source>
</evidence>
<evidence type="ECO:0000256" key="3">
    <source>
        <dbReference type="ARBA" id="ARBA00022989"/>
    </source>
</evidence>
<dbReference type="Proteomes" id="UP000570361">
    <property type="component" value="Unassembled WGS sequence"/>
</dbReference>
<comment type="subcellular location">
    <subcellularLocation>
        <location evidence="1">Membrane</location>
        <topology evidence="1">Multi-pass membrane protein</topology>
    </subcellularLocation>
</comment>
<keyword evidence="2 5" id="KW-0812">Transmembrane</keyword>
<keyword evidence="7" id="KW-1185">Reference proteome</keyword>
<dbReference type="InterPro" id="IPR032808">
    <property type="entry name" value="DoxX"/>
</dbReference>
<protein>
    <recommendedName>
        <fullName evidence="8">DoxX-like family protein</fullName>
    </recommendedName>
</protein>
<sequence length="130" mass="14413">MVKAQSKGRRWAAYLLSGIVIVFMLMDSISKLFKPASIVESTTSLGFAEHHLLTIGILGLISTVLYAFPRTSILGAILLTGYYGGVVATHIRLDNPLFSHVLFSVYLAIFAWAGLWLRDPRVRKLFSLSK</sequence>
<comment type="caution">
    <text evidence="6">The sequence shown here is derived from an EMBL/GenBank/DDBJ whole genome shotgun (WGS) entry which is preliminary data.</text>
</comment>
<keyword evidence="3 5" id="KW-1133">Transmembrane helix</keyword>
<evidence type="ECO:0000256" key="2">
    <source>
        <dbReference type="ARBA" id="ARBA00022692"/>
    </source>
</evidence>
<gene>
    <name evidence="6" type="ORF">FHS18_001780</name>
</gene>
<dbReference type="EMBL" id="JACHXK010000003">
    <property type="protein sequence ID" value="MBB3109717.1"/>
    <property type="molecule type" value="Genomic_DNA"/>
</dbReference>
<feature type="transmembrane region" description="Helical" evidence="5">
    <location>
        <begin position="12"/>
        <end position="30"/>
    </location>
</feature>
<dbReference type="GO" id="GO:0016020">
    <property type="term" value="C:membrane"/>
    <property type="evidence" value="ECO:0007669"/>
    <property type="project" value="UniProtKB-SubCell"/>
</dbReference>
<evidence type="ECO:0000256" key="4">
    <source>
        <dbReference type="ARBA" id="ARBA00023136"/>
    </source>
</evidence>
<dbReference type="RefSeq" id="WP_183599077.1">
    <property type="nucleotide sequence ID" value="NZ_JACHXK010000003.1"/>
</dbReference>
<organism evidence="6 7">
    <name type="scientific">Paenibacillus phyllosphaerae</name>
    <dbReference type="NCBI Taxonomy" id="274593"/>
    <lineage>
        <taxon>Bacteria</taxon>
        <taxon>Bacillati</taxon>
        <taxon>Bacillota</taxon>
        <taxon>Bacilli</taxon>
        <taxon>Bacillales</taxon>
        <taxon>Paenibacillaceae</taxon>
        <taxon>Paenibacillus</taxon>
    </lineage>
</organism>
<proteinExistence type="predicted"/>
<feature type="transmembrane region" description="Helical" evidence="5">
    <location>
        <begin position="97"/>
        <end position="117"/>
    </location>
</feature>
<evidence type="ECO:0000256" key="5">
    <source>
        <dbReference type="SAM" id="Phobius"/>
    </source>
</evidence>
<name>A0A7W5AW22_9BACL</name>
<accession>A0A7W5AW22</accession>
<evidence type="ECO:0000313" key="6">
    <source>
        <dbReference type="EMBL" id="MBB3109717.1"/>
    </source>
</evidence>